<evidence type="ECO:0000259" key="1">
    <source>
        <dbReference type="Pfam" id="PF05649"/>
    </source>
</evidence>
<dbReference type="InterPro" id="IPR008753">
    <property type="entry name" value="Peptidase_M13_N"/>
</dbReference>
<organism evidence="2 3">
    <name type="scientific">Diploptera punctata</name>
    <name type="common">Pacific beetle cockroach</name>
    <dbReference type="NCBI Taxonomy" id="6984"/>
    <lineage>
        <taxon>Eukaryota</taxon>
        <taxon>Metazoa</taxon>
        <taxon>Ecdysozoa</taxon>
        <taxon>Arthropoda</taxon>
        <taxon>Hexapoda</taxon>
        <taxon>Insecta</taxon>
        <taxon>Pterygota</taxon>
        <taxon>Neoptera</taxon>
        <taxon>Polyneoptera</taxon>
        <taxon>Dictyoptera</taxon>
        <taxon>Blattodea</taxon>
        <taxon>Blaberoidea</taxon>
        <taxon>Blaberidae</taxon>
        <taxon>Diplopterinae</taxon>
        <taxon>Diploptera</taxon>
    </lineage>
</organism>
<accession>A0AAD8A2S6</accession>
<dbReference type="Pfam" id="PF05649">
    <property type="entry name" value="Peptidase_M13_N"/>
    <property type="match status" value="1"/>
</dbReference>
<reference evidence="2" key="2">
    <citation type="submission" date="2023-05" db="EMBL/GenBank/DDBJ databases">
        <authorList>
            <person name="Fouks B."/>
        </authorList>
    </citation>
    <scope>NUCLEOTIDE SEQUENCE</scope>
    <source>
        <strain evidence="2">Stay&amp;Tobe</strain>
        <tissue evidence="2">Testes</tissue>
    </source>
</reference>
<dbReference type="Proteomes" id="UP001233999">
    <property type="component" value="Unassembled WGS sequence"/>
</dbReference>
<dbReference type="InterPro" id="IPR042089">
    <property type="entry name" value="Peptidase_M13_dom_2"/>
</dbReference>
<dbReference type="SUPFAM" id="SSF55486">
    <property type="entry name" value="Metalloproteases ('zincins'), catalytic domain"/>
    <property type="match status" value="1"/>
</dbReference>
<feature type="domain" description="Peptidase M13 N-terminal" evidence="1">
    <location>
        <begin position="2"/>
        <end position="259"/>
    </location>
</feature>
<reference evidence="2" key="1">
    <citation type="journal article" date="2023" name="IScience">
        <title>Live-bearing cockroach genome reveals convergent evolutionary mechanisms linked to viviparity in insects and beyond.</title>
        <authorList>
            <person name="Fouks B."/>
            <person name="Harrison M.C."/>
            <person name="Mikhailova A.A."/>
            <person name="Marchal E."/>
            <person name="English S."/>
            <person name="Carruthers M."/>
            <person name="Jennings E.C."/>
            <person name="Chiamaka E.L."/>
            <person name="Frigard R.A."/>
            <person name="Pippel M."/>
            <person name="Attardo G.M."/>
            <person name="Benoit J.B."/>
            <person name="Bornberg-Bauer E."/>
            <person name="Tobe S.S."/>
        </authorList>
    </citation>
    <scope>NUCLEOTIDE SEQUENCE</scope>
    <source>
        <strain evidence="2">Stay&amp;Tobe</strain>
    </source>
</reference>
<evidence type="ECO:0000313" key="3">
    <source>
        <dbReference type="Proteomes" id="UP001233999"/>
    </source>
</evidence>
<evidence type="ECO:0000313" key="2">
    <source>
        <dbReference type="EMBL" id="KAJ9591590.1"/>
    </source>
</evidence>
<dbReference type="Gene3D" id="1.10.1380.10">
    <property type="entry name" value="Neutral endopeptidase , domain2"/>
    <property type="match status" value="1"/>
</dbReference>
<proteinExistence type="predicted"/>
<gene>
    <name evidence="2" type="ORF">L9F63_001861</name>
</gene>
<sequence length="279" mass="31315">KMDSLKLKPVFEILKMIGLEEMPPLLVDSNYESKPRINWLAVAAKAKKLLSIDLLVGFSLLPPVFDDKNIISLGPAVQTSFVPGYLYEENDGNVLARMAKQINKVVGNATNEGRKSQTELLLDYRKAILSYMYNTSAEEVDRPAGESIRLEDTIHQILTAIENETVAYISINTLQNLTDIWSSGTSTANWTEYFSILLEDLDGINISGNVNVLVSPKYFKDLVSTMSRTPKQTIELLLWLTLLDSVASHGNLELRRIAEKHAKLSRDIEITVSRFELLL</sequence>
<dbReference type="EMBL" id="JASPKZ010003863">
    <property type="protein sequence ID" value="KAJ9591590.1"/>
    <property type="molecule type" value="Genomic_DNA"/>
</dbReference>
<comment type="caution">
    <text evidence="2">The sequence shown here is derived from an EMBL/GenBank/DDBJ whole genome shotgun (WGS) entry which is preliminary data.</text>
</comment>
<dbReference type="GO" id="GO:0006508">
    <property type="term" value="P:proteolysis"/>
    <property type="evidence" value="ECO:0007669"/>
    <property type="project" value="InterPro"/>
</dbReference>
<protein>
    <recommendedName>
        <fullName evidence="1">Peptidase M13 N-terminal domain-containing protein</fullName>
    </recommendedName>
</protein>
<keyword evidence="3" id="KW-1185">Reference proteome</keyword>
<dbReference type="AlphaFoldDB" id="A0AAD8A2S6"/>
<feature type="non-terminal residue" evidence="2">
    <location>
        <position position="279"/>
    </location>
</feature>
<name>A0AAD8A2S6_DIPPU</name>